<proteinExistence type="predicted"/>
<dbReference type="InterPro" id="IPR036098">
    <property type="entry name" value="Thymidylate_synthase_ThyX_sf"/>
</dbReference>
<dbReference type="GO" id="GO:0006231">
    <property type="term" value="P:dTMP biosynthetic process"/>
    <property type="evidence" value="ECO:0007669"/>
    <property type="project" value="InterPro"/>
</dbReference>
<dbReference type="Proteomes" id="UP000177232">
    <property type="component" value="Unassembled WGS sequence"/>
</dbReference>
<dbReference type="GO" id="GO:0004799">
    <property type="term" value="F:thymidylate synthase activity"/>
    <property type="evidence" value="ECO:0007669"/>
    <property type="project" value="TreeGrafter"/>
</dbReference>
<gene>
    <name evidence="1" type="ORF">A3C94_01585</name>
</gene>
<dbReference type="GO" id="GO:0050660">
    <property type="term" value="F:flavin adenine dinucleotide binding"/>
    <property type="evidence" value="ECO:0007669"/>
    <property type="project" value="InterPro"/>
</dbReference>
<name>A0A1F6DUK9_9BACT</name>
<dbReference type="EMBL" id="MFLJ01000006">
    <property type="protein sequence ID" value="OGG64960.1"/>
    <property type="molecule type" value="Genomic_DNA"/>
</dbReference>
<dbReference type="GO" id="GO:0070402">
    <property type="term" value="F:NADPH binding"/>
    <property type="evidence" value="ECO:0007669"/>
    <property type="project" value="TreeGrafter"/>
</dbReference>
<evidence type="ECO:0000313" key="2">
    <source>
        <dbReference type="Proteomes" id="UP000177232"/>
    </source>
</evidence>
<reference evidence="1 2" key="1">
    <citation type="journal article" date="2016" name="Nat. Commun.">
        <title>Thousands of microbial genomes shed light on interconnected biogeochemical processes in an aquifer system.</title>
        <authorList>
            <person name="Anantharaman K."/>
            <person name="Brown C.T."/>
            <person name="Hug L.A."/>
            <person name="Sharon I."/>
            <person name="Castelle C.J."/>
            <person name="Probst A.J."/>
            <person name="Thomas B.C."/>
            <person name="Singh A."/>
            <person name="Wilkins M.J."/>
            <person name="Karaoz U."/>
            <person name="Brodie E.L."/>
            <person name="Williams K.H."/>
            <person name="Hubbard S.S."/>
            <person name="Banfield J.F."/>
        </authorList>
    </citation>
    <scope>NUCLEOTIDE SEQUENCE [LARGE SCALE GENOMIC DNA]</scope>
</reference>
<dbReference type="PROSITE" id="PS51331">
    <property type="entry name" value="THYX"/>
    <property type="match status" value="1"/>
</dbReference>
<protein>
    <recommendedName>
        <fullName evidence="3">Thymidylate synthase</fullName>
    </recommendedName>
</protein>
<dbReference type="Pfam" id="PF02511">
    <property type="entry name" value="Thy1"/>
    <property type="match status" value="1"/>
</dbReference>
<sequence>MRDLSDLSHTILPLSGGGEVLVLDTGSMIGSESQAMLGALHSRNPGGIRNHLKLLAEKGSDKFMSTFYVGYGHKSIGDLGSASVFIEGVSMLVAKAVQHFPLYNGQEVSTRYVDFSKQRFIDPAGTKQSAAILEAWRSFYLSGLEELIPVLKERYPRGEDEDEKIWEKAVKARAFDTMRAFLPAAASTNLVWTGPLRQFADRIPVLRHHPLPEVREVGDTIEKAVLIAFPNSFSYKRYDATETYLEKMEERYAYFDEKSAPDFEFTDLVDHKRLAEYREALASRPPKIELPYTVRDAGTAEFSFLLDFGSFRDIQRHRAISLRMPLLTSHHGFEPWYLSELPEFLRERAEQTIKTQLAALEALDLPDTLRQYYLPMGFRTAVRFTGDLRALAYLVEIRATRFVHPTLRMRAVQMADALMGAYGKDGFVLHLDPEPDRFDVKRGTHDIVEREKSTA</sequence>
<evidence type="ECO:0008006" key="3">
    <source>
        <dbReference type="Google" id="ProtNLM"/>
    </source>
</evidence>
<evidence type="ECO:0000313" key="1">
    <source>
        <dbReference type="EMBL" id="OGG64960.1"/>
    </source>
</evidence>
<dbReference type="SUPFAM" id="SSF69796">
    <property type="entry name" value="Thymidylate synthase-complementing protein Thy1"/>
    <property type="match status" value="2"/>
</dbReference>
<dbReference type="PANTHER" id="PTHR34934">
    <property type="entry name" value="FLAVIN-DEPENDENT THYMIDYLATE SYNTHASE"/>
    <property type="match status" value="1"/>
</dbReference>
<dbReference type="InterPro" id="IPR003669">
    <property type="entry name" value="Thymidylate_synthase_ThyX"/>
</dbReference>
<dbReference type="PANTHER" id="PTHR34934:SF1">
    <property type="entry name" value="FLAVIN-DEPENDENT THYMIDYLATE SYNTHASE"/>
    <property type="match status" value="1"/>
</dbReference>
<accession>A0A1F6DUK9</accession>
<dbReference type="AlphaFoldDB" id="A0A1F6DUK9"/>
<dbReference type="STRING" id="1798496.A3C94_01585"/>
<dbReference type="Gene3D" id="3.30.1360.170">
    <property type="match status" value="1"/>
</dbReference>
<organism evidence="1 2">
    <name type="scientific">Candidatus Kaiserbacteria bacterium RIFCSPHIGHO2_02_FULL_55_17</name>
    <dbReference type="NCBI Taxonomy" id="1798496"/>
    <lineage>
        <taxon>Bacteria</taxon>
        <taxon>Candidatus Kaiseribacteriota</taxon>
    </lineage>
</organism>
<dbReference type="GO" id="GO:0050797">
    <property type="term" value="F:thymidylate synthase (FAD) activity"/>
    <property type="evidence" value="ECO:0007669"/>
    <property type="project" value="InterPro"/>
</dbReference>
<comment type="caution">
    <text evidence="1">The sequence shown here is derived from an EMBL/GenBank/DDBJ whole genome shotgun (WGS) entry which is preliminary data.</text>
</comment>